<dbReference type="NCBIfam" id="NF000711">
    <property type="entry name" value="PRK00039.2-1"/>
    <property type="match status" value="1"/>
</dbReference>
<name>A0A2K1NZZ2_9BACT</name>
<dbReference type="GO" id="GO:0000287">
    <property type="term" value="F:magnesium ion binding"/>
    <property type="evidence" value="ECO:0007669"/>
    <property type="project" value="UniProtKB-UniRule"/>
</dbReference>
<evidence type="ECO:0000256" key="4">
    <source>
        <dbReference type="ARBA" id="ARBA00022723"/>
    </source>
</evidence>
<accession>A0A2K1NZZ2</accession>
<evidence type="ECO:0000256" key="6">
    <source>
        <dbReference type="ARBA" id="ARBA00022763"/>
    </source>
</evidence>
<dbReference type="FunFam" id="3.30.420.10:FF:000002">
    <property type="entry name" value="Crossover junction endodeoxyribonuclease RuvC"/>
    <property type="match status" value="1"/>
</dbReference>
<feature type="binding site" evidence="14">
    <location>
        <position position="67"/>
    </location>
    <ligand>
        <name>Mg(2+)</name>
        <dbReference type="ChEBI" id="CHEBI:18420"/>
        <label>2</label>
    </ligand>
</feature>
<organism evidence="16 17">
    <name type="scientific">Petrotoga olearia DSM 13574</name>
    <dbReference type="NCBI Taxonomy" id="1122955"/>
    <lineage>
        <taxon>Bacteria</taxon>
        <taxon>Thermotogati</taxon>
        <taxon>Thermotogota</taxon>
        <taxon>Thermotogae</taxon>
        <taxon>Petrotogales</taxon>
        <taxon>Petrotogaceae</taxon>
        <taxon>Petrotoga</taxon>
    </lineage>
</organism>
<proteinExistence type="inferred from homology"/>
<evidence type="ECO:0000256" key="1">
    <source>
        <dbReference type="ARBA" id="ARBA00009518"/>
    </source>
</evidence>
<dbReference type="HAMAP" id="MF_00034">
    <property type="entry name" value="RuvC"/>
    <property type="match status" value="1"/>
</dbReference>
<evidence type="ECO:0000256" key="2">
    <source>
        <dbReference type="ARBA" id="ARBA00022490"/>
    </source>
</evidence>
<comment type="subcellular location">
    <subcellularLocation>
        <location evidence="14">Cytoplasm</location>
    </subcellularLocation>
</comment>
<keyword evidence="11 14" id="KW-0234">DNA repair</keyword>
<dbReference type="SUPFAM" id="SSF53098">
    <property type="entry name" value="Ribonuclease H-like"/>
    <property type="match status" value="1"/>
</dbReference>
<keyword evidence="4 14" id="KW-0479">Metal-binding</keyword>
<keyword evidence="10 14" id="KW-0233">DNA recombination</keyword>
<keyword evidence="3 14" id="KW-0540">Nuclease</keyword>
<evidence type="ECO:0000313" key="17">
    <source>
        <dbReference type="Proteomes" id="UP000236434"/>
    </source>
</evidence>
<keyword evidence="2 14" id="KW-0963">Cytoplasm</keyword>
<dbReference type="GO" id="GO:0008821">
    <property type="term" value="F:crossover junction DNA endonuclease activity"/>
    <property type="evidence" value="ECO:0007669"/>
    <property type="project" value="UniProtKB-UniRule"/>
</dbReference>
<protein>
    <recommendedName>
        <fullName evidence="14 15">Crossover junction endodeoxyribonuclease RuvC</fullName>
        <ecNumber evidence="14 15">3.1.21.10</ecNumber>
    </recommendedName>
    <alternativeName>
        <fullName evidence="14">Holliday junction nuclease RuvC</fullName>
    </alternativeName>
    <alternativeName>
        <fullName evidence="14">Holliday junction resolvase RuvC</fullName>
    </alternativeName>
</protein>
<evidence type="ECO:0000256" key="15">
    <source>
        <dbReference type="NCBIfam" id="TIGR00228"/>
    </source>
</evidence>
<sequence>MIILGIDPGYGRIGYGILEKKGNIFNFIDYGVIYTSKEDELPKRLLSIDEQLRNLIQTYKPDESAVEKLYFFKNVATAIQVGEARGVILLCLEKQNIPIYEYTPFQIKQAVTGYGRAEKGQIQRTLKLILKLEKTPTPDDAADALATAFCHGNFRRSFKNARY</sequence>
<dbReference type="RefSeq" id="WP_103067095.1">
    <property type="nucleotide sequence ID" value="NZ_AZRL01000016.1"/>
</dbReference>
<feature type="active site" evidence="14">
    <location>
        <position position="7"/>
    </location>
</feature>
<feature type="binding site" evidence="14">
    <location>
        <position position="140"/>
    </location>
    <ligand>
        <name>Mg(2+)</name>
        <dbReference type="ChEBI" id="CHEBI:18420"/>
        <label>1</label>
    </ligand>
</feature>
<dbReference type="GO" id="GO:0005737">
    <property type="term" value="C:cytoplasm"/>
    <property type="evidence" value="ECO:0007669"/>
    <property type="project" value="UniProtKB-SubCell"/>
</dbReference>
<dbReference type="CDD" id="cd16962">
    <property type="entry name" value="RuvC"/>
    <property type="match status" value="1"/>
</dbReference>
<dbReference type="PRINTS" id="PR00696">
    <property type="entry name" value="RSOLVASERUVC"/>
</dbReference>
<comment type="cofactor">
    <cofactor evidence="14">
        <name>Mg(2+)</name>
        <dbReference type="ChEBI" id="CHEBI:18420"/>
    </cofactor>
    <text evidence="14">Binds 2 Mg(2+) ion per subunit.</text>
</comment>
<evidence type="ECO:0000256" key="13">
    <source>
        <dbReference type="ARBA" id="ARBA00065075"/>
    </source>
</evidence>
<dbReference type="InterPro" id="IPR012337">
    <property type="entry name" value="RNaseH-like_sf"/>
</dbReference>
<feature type="binding site" evidence="14">
    <location>
        <position position="7"/>
    </location>
    <ligand>
        <name>Mg(2+)</name>
        <dbReference type="ChEBI" id="CHEBI:18420"/>
        <label>1</label>
    </ligand>
</feature>
<evidence type="ECO:0000313" key="16">
    <source>
        <dbReference type="EMBL" id="PNR96047.1"/>
    </source>
</evidence>
<evidence type="ECO:0000256" key="10">
    <source>
        <dbReference type="ARBA" id="ARBA00023172"/>
    </source>
</evidence>
<gene>
    <name evidence="14" type="primary">ruvC</name>
    <name evidence="16" type="ORF">X929_05940</name>
</gene>
<dbReference type="InterPro" id="IPR036397">
    <property type="entry name" value="RNaseH_sf"/>
</dbReference>
<dbReference type="EC" id="3.1.21.10" evidence="14 15"/>
<dbReference type="NCBIfam" id="TIGR00228">
    <property type="entry name" value="ruvC"/>
    <property type="match status" value="1"/>
</dbReference>
<comment type="catalytic activity">
    <reaction evidence="12 14">
        <text>Endonucleolytic cleavage at a junction such as a reciprocal single-stranded crossover between two homologous DNA duplexes (Holliday junction).</text>
        <dbReference type="EC" id="3.1.21.10"/>
    </reaction>
</comment>
<dbReference type="GO" id="GO:0003677">
    <property type="term" value="F:DNA binding"/>
    <property type="evidence" value="ECO:0007669"/>
    <property type="project" value="UniProtKB-KW"/>
</dbReference>
<dbReference type="PANTHER" id="PTHR30194">
    <property type="entry name" value="CROSSOVER JUNCTION ENDODEOXYRIBONUCLEASE RUVC"/>
    <property type="match status" value="1"/>
</dbReference>
<dbReference type="PANTHER" id="PTHR30194:SF3">
    <property type="entry name" value="CROSSOVER JUNCTION ENDODEOXYRIBONUCLEASE RUVC"/>
    <property type="match status" value="1"/>
</dbReference>
<dbReference type="InterPro" id="IPR002176">
    <property type="entry name" value="X-over_junc_endoDNase_RuvC"/>
</dbReference>
<dbReference type="GO" id="GO:0006281">
    <property type="term" value="P:DNA repair"/>
    <property type="evidence" value="ECO:0007669"/>
    <property type="project" value="UniProtKB-UniRule"/>
</dbReference>
<evidence type="ECO:0000256" key="12">
    <source>
        <dbReference type="ARBA" id="ARBA00029354"/>
    </source>
</evidence>
<evidence type="ECO:0000256" key="11">
    <source>
        <dbReference type="ARBA" id="ARBA00023204"/>
    </source>
</evidence>
<evidence type="ECO:0000256" key="5">
    <source>
        <dbReference type="ARBA" id="ARBA00022759"/>
    </source>
</evidence>
<dbReference type="OrthoDB" id="9805499at2"/>
<evidence type="ECO:0000256" key="14">
    <source>
        <dbReference type="HAMAP-Rule" id="MF_00034"/>
    </source>
</evidence>
<feature type="active site" evidence="14">
    <location>
        <position position="67"/>
    </location>
</feature>
<comment type="caution">
    <text evidence="16">The sequence shown here is derived from an EMBL/GenBank/DDBJ whole genome shotgun (WGS) entry which is preliminary data.</text>
</comment>
<comment type="function">
    <text evidence="14">The RuvA-RuvB-RuvC complex processes Holliday junction (HJ) DNA during genetic recombination and DNA repair. Endonuclease that resolves HJ intermediates. Cleaves cruciform DNA by making single-stranded nicks across the HJ at symmetrical positions within the homologous arms, yielding a 5'-phosphate and a 3'-hydroxyl group; requires a central core of homology in the junction. The consensus cleavage sequence is 5'-(A/T)TT(C/G)-3'. Cleavage occurs on the 3'-side of the TT dinucleotide at the point of strand exchange. HJ branch migration catalyzed by RuvA-RuvB allows RuvC to scan DNA until it finds its consensus sequence, where it cleaves and resolves the cruciform DNA.</text>
</comment>
<dbReference type="Proteomes" id="UP000236434">
    <property type="component" value="Unassembled WGS sequence"/>
</dbReference>
<dbReference type="EMBL" id="AZRL01000016">
    <property type="protein sequence ID" value="PNR96047.1"/>
    <property type="molecule type" value="Genomic_DNA"/>
</dbReference>
<keyword evidence="7 14" id="KW-0378">Hydrolase</keyword>
<evidence type="ECO:0000256" key="7">
    <source>
        <dbReference type="ARBA" id="ARBA00022801"/>
    </source>
</evidence>
<comment type="similarity">
    <text evidence="1 14">Belongs to the RuvC family.</text>
</comment>
<keyword evidence="9 14" id="KW-0238">DNA-binding</keyword>
<reference evidence="16 17" key="1">
    <citation type="submission" date="2013-12" db="EMBL/GenBank/DDBJ databases">
        <title>Comparative genomics of Petrotoga isolates.</title>
        <authorList>
            <person name="Nesbo C.L."/>
            <person name="Charchuk R."/>
            <person name="Chow K."/>
        </authorList>
    </citation>
    <scope>NUCLEOTIDE SEQUENCE [LARGE SCALE GENOMIC DNA]</scope>
    <source>
        <strain evidence="16 17">DSM 13574</strain>
    </source>
</reference>
<comment type="subunit">
    <text evidence="13 14">Homodimer which binds Holliday junction (HJ) DNA. The HJ becomes 2-fold symmetrical on binding to RuvC with unstacked arms; it has a different conformation from HJ DNA in complex with RuvA. In the full resolvosome a probable DNA-RuvA(4)-RuvB(12)-RuvC(2) complex forms which resolves the HJ.</text>
</comment>
<evidence type="ECO:0000256" key="3">
    <source>
        <dbReference type="ARBA" id="ARBA00022722"/>
    </source>
</evidence>
<evidence type="ECO:0000256" key="9">
    <source>
        <dbReference type="ARBA" id="ARBA00023125"/>
    </source>
</evidence>
<evidence type="ECO:0000256" key="8">
    <source>
        <dbReference type="ARBA" id="ARBA00022842"/>
    </source>
</evidence>
<dbReference type="AlphaFoldDB" id="A0A2K1NZZ2"/>
<keyword evidence="8 14" id="KW-0460">Magnesium</keyword>
<keyword evidence="5 14" id="KW-0255">Endonuclease</keyword>
<feature type="active site" evidence="14">
    <location>
        <position position="140"/>
    </location>
</feature>
<dbReference type="Gene3D" id="3.30.420.10">
    <property type="entry name" value="Ribonuclease H-like superfamily/Ribonuclease H"/>
    <property type="match status" value="1"/>
</dbReference>
<dbReference type="GO" id="GO:0006310">
    <property type="term" value="P:DNA recombination"/>
    <property type="evidence" value="ECO:0007669"/>
    <property type="project" value="UniProtKB-UniRule"/>
</dbReference>
<dbReference type="Pfam" id="PF02075">
    <property type="entry name" value="RuvC"/>
    <property type="match status" value="1"/>
</dbReference>
<keyword evidence="6 14" id="KW-0227">DNA damage</keyword>
<dbReference type="GO" id="GO:0048476">
    <property type="term" value="C:Holliday junction resolvase complex"/>
    <property type="evidence" value="ECO:0007669"/>
    <property type="project" value="UniProtKB-UniRule"/>
</dbReference>